<evidence type="ECO:0000313" key="2">
    <source>
        <dbReference type="EMBL" id="KAK4462004.1"/>
    </source>
</evidence>
<feature type="compositionally biased region" description="Low complexity" evidence="1">
    <location>
        <begin position="333"/>
        <end position="345"/>
    </location>
</feature>
<accession>A0AAV9HMM0</accession>
<proteinExistence type="predicted"/>
<dbReference type="Proteomes" id="UP001321749">
    <property type="component" value="Unassembled WGS sequence"/>
</dbReference>
<evidence type="ECO:0000313" key="3">
    <source>
        <dbReference type="Proteomes" id="UP001321749"/>
    </source>
</evidence>
<protein>
    <submittedName>
        <fullName evidence="2">Uncharacterized protein</fullName>
    </submittedName>
</protein>
<gene>
    <name evidence="2" type="ORF">QBC42DRAFT_202224</name>
</gene>
<feature type="region of interest" description="Disordered" evidence="1">
    <location>
        <begin position="441"/>
        <end position="478"/>
    </location>
</feature>
<sequence length="571" mass="64075">MPCLRGLELSLITKPNNERIPEYPHPEGSSARLVGLAVGSYGSENSPTVSVYIPSIPGSRFAVSYTVNTRPPAPCRFIFFRLYINSRPIAAWGVDLVRRNSGSVVKSLWAPGARYNDQVGFEGRNFVFLPGEENKSIAEDGGLIEVQAFRAQGRRARSARLEQFRYQENYSIAAPSVGLVDQPQDASFYDWLLLDAKDCPFSCFRFHYRSFKNLEDLNLIPPSELAFIQSLSPKAPKRPALNLIDSELCSSLDRLPSIAEKLRHDEAVFEDCKEKPKDDRELHYVLNSPPERFPVSTARSNPPQPSKAMRDGFRESYLQRPLPELPIHQPTGASRRSSAASAAPSITPSLRQYIDEDSFAVEEAEMGVATVVQLATAESTMVLDQDETFSKGIPADYSISNYELSPQSTNDSVSENMVSPSRYLPMTGIKFERGLSMFTSPPKKLWKPPPIPPKAKARQHAQTSAEFHTKYQPDHPDIGLTRAETFTITEPEWMRRSPSPTRPRGNSNDTRHPRSPVQKEGRSVFSGFLKKKRSRSPLKLAGLVIRRLSPNKADRFNDEYMGRGERVGNWI</sequence>
<reference evidence="2" key="1">
    <citation type="journal article" date="2023" name="Mol. Phylogenet. Evol.">
        <title>Genome-scale phylogeny and comparative genomics of the fungal order Sordariales.</title>
        <authorList>
            <person name="Hensen N."/>
            <person name="Bonometti L."/>
            <person name="Westerberg I."/>
            <person name="Brannstrom I.O."/>
            <person name="Guillou S."/>
            <person name="Cros-Aarteil S."/>
            <person name="Calhoun S."/>
            <person name="Haridas S."/>
            <person name="Kuo A."/>
            <person name="Mondo S."/>
            <person name="Pangilinan J."/>
            <person name="Riley R."/>
            <person name="LaButti K."/>
            <person name="Andreopoulos B."/>
            <person name="Lipzen A."/>
            <person name="Chen C."/>
            <person name="Yan M."/>
            <person name="Daum C."/>
            <person name="Ng V."/>
            <person name="Clum A."/>
            <person name="Steindorff A."/>
            <person name="Ohm R.A."/>
            <person name="Martin F."/>
            <person name="Silar P."/>
            <person name="Natvig D.O."/>
            <person name="Lalanne C."/>
            <person name="Gautier V."/>
            <person name="Ament-Velasquez S.L."/>
            <person name="Kruys A."/>
            <person name="Hutchinson M.I."/>
            <person name="Powell A.J."/>
            <person name="Barry K."/>
            <person name="Miller A.N."/>
            <person name="Grigoriev I.V."/>
            <person name="Debuchy R."/>
            <person name="Gladieux P."/>
            <person name="Hiltunen Thoren M."/>
            <person name="Johannesson H."/>
        </authorList>
    </citation>
    <scope>NUCLEOTIDE SEQUENCE</scope>
    <source>
        <strain evidence="2">PSN324</strain>
    </source>
</reference>
<comment type="caution">
    <text evidence="2">The sequence shown here is derived from an EMBL/GenBank/DDBJ whole genome shotgun (WGS) entry which is preliminary data.</text>
</comment>
<organism evidence="2 3">
    <name type="scientific">Cladorrhinum samala</name>
    <dbReference type="NCBI Taxonomy" id="585594"/>
    <lineage>
        <taxon>Eukaryota</taxon>
        <taxon>Fungi</taxon>
        <taxon>Dikarya</taxon>
        <taxon>Ascomycota</taxon>
        <taxon>Pezizomycotina</taxon>
        <taxon>Sordariomycetes</taxon>
        <taxon>Sordariomycetidae</taxon>
        <taxon>Sordariales</taxon>
        <taxon>Podosporaceae</taxon>
        <taxon>Cladorrhinum</taxon>
    </lineage>
</organism>
<feature type="region of interest" description="Disordered" evidence="1">
    <location>
        <begin position="290"/>
        <end position="310"/>
    </location>
</feature>
<evidence type="ECO:0000256" key="1">
    <source>
        <dbReference type="SAM" id="MobiDB-lite"/>
    </source>
</evidence>
<feature type="compositionally biased region" description="Basic and acidic residues" evidence="1">
    <location>
        <begin position="509"/>
        <end position="522"/>
    </location>
</feature>
<feature type="region of interest" description="Disordered" evidence="1">
    <location>
        <begin position="491"/>
        <end position="530"/>
    </location>
</feature>
<keyword evidence="3" id="KW-1185">Reference proteome</keyword>
<dbReference type="EMBL" id="MU864979">
    <property type="protein sequence ID" value="KAK4462004.1"/>
    <property type="molecule type" value="Genomic_DNA"/>
</dbReference>
<dbReference type="AlphaFoldDB" id="A0AAV9HMM0"/>
<feature type="compositionally biased region" description="Basic and acidic residues" evidence="1">
    <location>
        <begin position="467"/>
        <end position="477"/>
    </location>
</feature>
<reference evidence="2" key="2">
    <citation type="submission" date="2023-06" db="EMBL/GenBank/DDBJ databases">
        <authorList>
            <consortium name="Lawrence Berkeley National Laboratory"/>
            <person name="Mondo S.J."/>
            <person name="Hensen N."/>
            <person name="Bonometti L."/>
            <person name="Westerberg I."/>
            <person name="Brannstrom I.O."/>
            <person name="Guillou S."/>
            <person name="Cros-Aarteil S."/>
            <person name="Calhoun S."/>
            <person name="Haridas S."/>
            <person name="Kuo A."/>
            <person name="Pangilinan J."/>
            <person name="Riley R."/>
            <person name="Labutti K."/>
            <person name="Andreopoulos B."/>
            <person name="Lipzen A."/>
            <person name="Chen C."/>
            <person name="Yanf M."/>
            <person name="Daum C."/>
            <person name="Ng V."/>
            <person name="Clum A."/>
            <person name="Steindorff A."/>
            <person name="Ohm R."/>
            <person name="Martin F."/>
            <person name="Silar P."/>
            <person name="Natvig D."/>
            <person name="Lalanne C."/>
            <person name="Gautier V."/>
            <person name="Ament-Velasquez S.L."/>
            <person name="Kruys A."/>
            <person name="Hutchinson M.I."/>
            <person name="Powell A.J."/>
            <person name="Barry K."/>
            <person name="Miller A.N."/>
            <person name="Grigoriev I.V."/>
            <person name="Debuchy R."/>
            <person name="Gladieux P."/>
            <person name="Thoren M.H."/>
            <person name="Johannesson H."/>
        </authorList>
    </citation>
    <scope>NUCLEOTIDE SEQUENCE</scope>
    <source>
        <strain evidence="2">PSN324</strain>
    </source>
</reference>
<feature type="region of interest" description="Disordered" evidence="1">
    <location>
        <begin position="323"/>
        <end position="345"/>
    </location>
</feature>
<name>A0AAV9HMM0_9PEZI</name>